<accession>A0A847SH69</accession>
<dbReference type="EMBL" id="JABAIM010000004">
    <property type="protein sequence ID" value="NLR76628.1"/>
    <property type="molecule type" value="Genomic_DNA"/>
</dbReference>
<protein>
    <recommendedName>
        <fullName evidence="5">Putative pre-16S rRNA nuclease</fullName>
        <ecNumber evidence="5">3.1.-.-</ecNumber>
    </recommendedName>
</protein>
<evidence type="ECO:0000256" key="2">
    <source>
        <dbReference type="ARBA" id="ARBA00022517"/>
    </source>
</evidence>
<dbReference type="GO" id="GO:0005829">
    <property type="term" value="C:cytosol"/>
    <property type="evidence" value="ECO:0007669"/>
    <property type="project" value="TreeGrafter"/>
</dbReference>
<dbReference type="PANTHER" id="PTHR33317:SF4">
    <property type="entry name" value="POLYNUCLEOTIDYL TRANSFERASE, RIBONUCLEASE H-LIKE SUPERFAMILY PROTEIN"/>
    <property type="match status" value="1"/>
</dbReference>
<dbReference type="GO" id="GO:0000967">
    <property type="term" value="P:rRNA 5'-end processing"/>
    <property type="evidence" value="ECO:0007669"/>
    <property type="project" value="UniProtKB-UniRule"/>
</dbReference>
<dbReference type="SMART" id="SM00732">
    <property type="entry name" value="YqgFc"/>
    <property type="match status" value="1"/>
</dbReference>
<reference evidence="7 8" key="1">
    <citation type="submission" date="2020-04" db="EMBL/GenBank/DDBJ databases">
        <title>Draft genome of Leeia sp. IMCC25680.</title>
        <authorList>
            <person name="Song J."/>
            <person name="Cho J.-C."/>
        </authorList>
    </citation>
    <scope>NUCLEOTIDE SEQUENCE [LARGE SCALE GENOMIC DNA]</scope>
    <source>
        <strain evidence="7 8">IMCC25680</strain>
    </source>
</reference>
<evidence type="ECO:0000256" key="1">
    <source>
        <dbReference type="ARBA" id="ARBA00022490"/>
    </source>
</evidence>
<comment type="subcellular location">
    <subcellularLocation>
        <location evidence="5">Cytoplasm</location>
    </subcellularLocation>
</comment>
<gene>
    <name evidence="7" type="primary">ruvX</name>
    <name evidence="7" type="ORF">HF682_15780</name>
</gene>
<dbReference type="GO" id="GO:0004518">
    <property type="term" value="F:nuclease activity"/>
    <property type="evidence" value="ECO:0007669"/>
    <property type="project" value="UniProtKB-KW"/>
</dbReference>
<dbReference type="InterPro" id="IPR012337">
    <property type="entry name" value="RNaseH-like_sf"/>
</dbReference>
<dbReference type="HAMAP" id="MF_00651">
    <property type="entry name" value="Nuclease_YqgF"/>
    <property type="match status" value="1"/>
</dbReference>
<comment type="similarity">
    <text evidence="5">Belongs to the YqgF HJR family.</text>
</comment>
<dbReference type="AlphaFoldDB" id="A0A847SH69"/>
<keyword evidence="4 5" id="KW-0378">Hydrolase</keyword>
<evidence type="ECO:0000256" key="5">
    <source>
        <dbReference type="HAMAP-Rule" id="MF_00651"/>
    </source>
</evidence>
<proteinExistence type="inferred from homology"/>
<dbReference type="CDD" id="cd16964">
    <property type="entry name" value="YqgF"/>
    <property type="match status" value="1"/>
</dbReference>
<name>A0A847SH69_9NEIS</name>
<evidence type="ECO:0000256" key="4">
    <source>
        <dbReference type="ARBA" id="ARBA00022801"/>
    </source>
</evidence>
<dbReference type="InterPro" id="IPR005227">
    <property type="entry name" value="YqgF"/>
</dbReference>
<sequence>MVLLPRPDWPLPQQGYALGFDFGEQRLGVAGGDLGLALATPLTVIDSAVNDTRFARIAELIAEWQPVWLVVGQPAYPDGQAHPVAALARKFGQRLSGRFNLPVAWVDESYTSNIASQLLHEQHARPRRQKGRLDQLAAQQILQAFFDHYPPIVPPSGSDKEPNHAVSG</sequence>
<dbReference type="RefSeq" id="WP_168878296.1">
    <property type="nucleotide sequence ID" value="NZ_JABAIM010000004.1"/>
</dbReference>
<keyword evidence="2 5" id="KW-0690">Ribosome biogenesis</keyword>
<keyword evidence="8" id="KW-1185">Reference proteome</keyword>
<dbReference type="SUPFAM" id="SSF53098">
    <property type="entry name" value="Ribonuclease H-like"/>
    <property type="match status" value="1"/>
</dbReference>
<dbReference type="Proteomes" id="UP000587991">
    <property type="component" value="Unassembled WGS sequence"/>
</dbReference>
<dbReference type="InterPro" id="IPR037027">
    <property type="entry name" value="YqgF/RNaseH-like_dom_sf"/>
</dbReference>
<keyword evidence="3 5" id="KW-0540">Nuclease</keyword>
<evidence type="ECO:0000313" key="7">
    <source>
        <dbReference type="EMBL" id="NLR76628.1"/>
    </source>
</evidence>
<dbReference type="PANTHER" id="PTHR33317">
    <property type="entry name" value="POLYNUCLEOTIDYL TRANSFERASE, RIBONUCLEASE H-LIKE SUPERFAMILY PROTEIN"/>
    <property type="match status" value="1"/>
</dbReference>
<keyword evidence="1 5" id="KW-0963">Cytoplasm</keyword>
<dbReference type="Pfam" id="PF03652">
    <property type="entry name" value="RuvX"/>
    <property type="match status" value="1"/>
</dbReference>
<evidence type="ECO:0000259" key="6">
    <source>
        <dbReference type="SMART" id="SM00732"/>
    </source>
</evidence>
<dbReference type="NCBIfam" id="TIGR00250">
    <property type="entry name" value="RNAse_H_YqgF"/>
    <property type="match status" value="1"/>
</dbReference>
<dbReference type="EC" id="3.1.-.-" evidence="5"/>
<dbReference type="GO" id="GO:0016788">
    <property type="term" value="F:hydrolase activity, acting on ester bonds"/>
    <property type="evidence" value="ECO:0007669"/>
    <property type="project" value="UniProtKB-UniRule"/>
</dbReference>
<evidence type="ECO:0000313" key="8">
    <source>
        <dbReference type="Proteomes" id="UP000587991"/>
    </source>
</evidence>
<feature type="domain" description="YqgF/RNase H-like" evidence="6">
    <location>
        <begin position="15"/>
        <end position="115"/>
    </location>
</feature>
<comment type="function">
    <text evidence="5">Could be a nuclease involved in processing of the 5'-end of pre-16S rRNA.</text>
</comment>
<dbReference type="InterPro" id="IPR006641">
    <property type="entry name" value="YqgF/RNaseH-like_dom"/>
</dbReference>
<comment type="caution">
    <text evidence="7">The sequence shown here is derived from an EMBL/GenBank/DDBJ whole genome shotgun (WGS) entry which is preliminary data.</text>
</comment>
<organism evidence="7 8">
    <name type="scientific">Leeia aquatica</name>
    <dbReference type="NCBI Taxonomy" id="2725557"/>
    <lineage>
        <taxon>Bacteria</taxon>
        <taxon>Pseudomonadati</taxon>
        <taxon>Pseudomonadota</taxon>
        <taxon>Betaproteobacteria</taxon>
        <taxon>Neisseriales</taxon>
        <taxon>Leeiaceae</taxon>
        <taxon>Leeia</taxon>
    </lineage>
</organism>
<dbReference type="Gene3D" id="3.30.420.140">
    <property type="entry name" value="YqgF/RNase H-like domain"/>
    <property type="match status" value="1"/>
</dbReference>
<evidence type="ECO:0000256" key="3">
    <source>
        <dbReference type="ARBA" id="ARBA00022722"/>
    </source>
</evidence>